<feature type="transmembrane region" description="Helical" evidence="8">
    <location>
        <begin position="198"/>
        <end position="224"/>
    </location>
</feature>
<evidence type="ECO:0000256" key="2">
    <source>
        <dbReference type="ARBA" id="ARBA00007935"/>
    </source>
</evidence>
<evidence type="ECO:0000256" key="1">
    <source>
        <dbReference type="ARBA" id="ARBA00004651"/>
    </source>
</evidence>
<dbReference type="InterPro" id="IPR000522">
    <property type="entry name" value="ABC_transptr_permease_BtuC"/>
</dbReference>
<comment type="subcellular location">
    <subcellularLocation>
        <location evidence="1">Cell membrane</location>
        <topology evidence="1">Multi-pass membrane protein</topology>
    </subcellularLocation>
</comment>
<gene>
    <name evidence="9" type="ORF">WM41_2489</name>
</gene>
<evidence type="ECO:0000256" key="8">
    <source>
        <dbReference type="SAM" id="Phobius"/>
    </source>
</evidence>
<organism evidence="9 10">
    <name type="scientific">Corynebacterium simulans</name>
    <dbReference type="NCBI Taxonomy" id="146827"/>
    <lineage>
        <taxon>Bacteria</taxon>
        <taxon>Bacillati</taxon>
        <taxon>Actinomycetota</taxon>
        <taxon>Actinomycetes</taxon>
        <taxon>Mycobacteriales</taxon>
        <taxon>Corynebacteriaceae</taxon>
        <taxon>Corynebacterium</taxon>
    </lineage>
</organism>
<feature type="transmembrane region" description="Helical" evidence="8">
    <location>
        <begin position="25"/>
        <end position="46"/>
    </location>
</feature>
<evidence type="ECO:0000256" key="7">
    <source>
        <dbReference type="ARBA" id="ARBA00023136"/>
    </source>
</evidence>
<evidence type="ECO:0000256" key="3">
    <source>
        <dbReference type="ARBA" id="ARBA00022448"/>
    </source>
</evidence>
<sequence>MWEVLSGGGEKRARLVIVEWRLPRILAGIVVGALLGMSGVVFQTITRNPLGSPDIIGFSMGAQTGILVSVLVFGGSIIGSSFAAMVGGTLAGAVIFALSSKGGFGGVRLILAGIALSAMLGSLNRWLLLQADSDAAYGAARAITGTLTAVEWKEVTVALAAGGVVMLLLLCAQRQLHLLALGEQRASTLGMRVNTERAWLVILATLMVAIATTTAGPIAFIALLAPHISKQLTGCNTPVVPAAAVGSTLLLGADVMGQVWASELPVGVITAAVGGFYFFGLLLRKETR</sequence>
<feature type="transmembrane region" description="Helical" evidence="8">
    <location>
        <begin position="155"/>
        <end position="172"/>
    </location>
</feature>
<evidence type="ECO:0000313" key="10">
    <source>
        <dbReference type="Proteomes" id="UP000070339"/>
    </source>
</evidence>
<accession>A0ABR5V6B3</accession>
<keyword evidence="3" id="KW-0813">Transport</keyword>
<reference evidence="9 10" key="1">
    <citation type="journal article" date="2016" name="Int. J. Syst. Evol. Microbiol.">
        <title>Resolving the Complexity of Human Skin Metagenomes Using Single-Molecule Sequencing.</title>
        <authorList>
            <consortium name="NISC Comparative Sequencing Program"/>
            <person name="Tsai Y.C."/>
            <person name="Conlan S."/>
            <person name="Deming C."/>
            <person name="Segre J.A."/>
            <person name="Kong H.H."/>
            <person name="Korlach J."/>
            <person name="Oh J."/>
        </authorList>
    </citation>
    <scope>NUCLEOTIDE SEQUENCE [LARGE SCALE GENOMIC DNA]</scope>
    <source>
        <strain evidence="9 10">1B08</strain>
    </source>
</reference>
<comment type="similarity">
    <text evidence="2">Belongs to the binding-protein-dependent transport system permease family. FecCD subfamily.</text>
</comment>
<evidence type="ECO:0000256" key="4">
    <source>
        <dbReference type="ARBA" id="ARBA00022475"/>
    </source>
</evidence>
<keyword evidence="4" id="KW-1003">Cell membrane</keyword>
<comment type="caution">
    <text evidence="9">The sequence shown here is derived from an EMBL/GenBank/DDBJ whole genome shotgun (WGS) entry which is preliminary data.</text>
</comment>
<keyword evidence="10" id="KW-1185">Reference proteome</keyword>
<protein>
    <submittedName>
        <fullName evidence="9">FecCD transport family protein</fullName>
    </submittedName>
</protein>
<proteinExistence type="inferred from homology"/>
<dbReference type="PANTHER" id="PTHR30472">
    <property type="entry name" value="FERRIC ENTEROBACTIN TRANSPORT SYSTEM PERMEASE PROTEIN"/>
    <property type="match status" value="1"/>
</dbReference>
<evidence type="ECO:0000256" key="6">
    <source>
        <dbReference type="ARBA" id="ARBA00022989"/>
    </source>
</evidence>
<dbReference type="SUPFAM" id="SSF81345">
    <property type="entry name" value="ABC transporter involved in vitamin B12 uptake, BtuC"/>
    <property type="match status" value="1"/>
</dbReference>
<dbReference type="CDD" id="cd06550">
    <property type="entry name" value="TM_ABC_iron-siderophores_like"/>
    <property type="match status" value="1"/>
</dbReference>
<keyword evidence="7 8" id="KW-0472">Membrane</keyword>
<dbReference type="Gene3D" id="1.10.3470.10">
    <property type="entry name" value="ABC transporter involved in vitamin B12 uptake, BtuC"/>
    <property type="match status" value="1"/>
</dbReference>
<dbReference type="InterPro" id="IPR037294">
    <property type="entry name" value="ABC_BtuC-like"/>
</dbReference>
<keyword evidence="6 8" id="KW-1133">Transmembrane helix</keyword>
<keyword evidence="5 8" id="KW-0812">Transmembrane</keyword>
<dbReference type="Proteomes" id="UP000070339">
    <property type="component" value="Unassembled WGS sequence"/>
</dbReference>
<dbReference type="Pfam" id="PF01032">
    <property type="entry name" value="FecCD"/>
    <property type="match status" value="1"/>
</dbReference>
<feature type="transmembrane region" description="Helical" evidence="8">
    <location>
        <begin position="109"/>
        <end position="128"/>
    </location>
</feature>
<feature type="transmembrane region" description="Helical" evidence="8">
    <location>
        <begin position="66"/>
        <end position="97"/>
    </location>
</feature>
<evidence type="ECO:0000313" key="9">
    <source>
        <dbReference type="EMBL" id="KXU16922.1"/>
    </source>
</evidence>
<name>A0ABR5V6B3_9CORY</name>
<evidence type="ECO:0000256" key="5">
    <source>
        <dbReference type="ARBA" id="ARBA00022692"/>
    </source>
</evidence>
<dbReference type="PANTHER" id="PTHR30472:SF24">
    <property type="entry name" value="FERRIC ENTEROBACTIN TRANSPORT SYSTEM PERMEASE PROTEIN FEPG"/>
    <property type="match status" value="1"/>
</dbReference>
<dbReference type="EMBL" id="LTEB01000049">
    <property type="protein sequence ID" value="KXU16922.1"/>
    <property type="molecule type" value="Genomic_DNA"/>
</dbReference>
<feature type="transmembrane region" description="Helical" evidence="8">
    <location>
        <begin position="264"/>
        <end position="283"/>
    </location>
</feature>